<evidence type="ECO:0000259" key="1">
    <source>
        <dbReference type="Pfam" id="PF09861"/>
    </source>
</evidence>
<keyword evidence="3" id="KW-1185">Reference proteome</keyword>
<dbReference type="KEGG" id="tpav:HRQ91_10540"/>
<reference evidence="2 3" key="1">
    <citation type="journal article" date="2021" name="Microbiol. Resour. Announc.">
        <title>Complete Genome Sequences of Three Human Oral Treponema parvum Isolates.</title>
        <authorList>
            <person name="Zeng H."/>
            <person name="Watt R.M."/>
        </authorList>
    </citation>
    <scope>NUCLEOTIDE SEQUENCE [LARGE SCALE GENOMIC DNA]</scope>
    <source>
        <strain evidence="2 3">ATCC 700770</strain>
    </source>
</reference>
<proteinExistence type="predicted"/>
<dbReference type="GO" id="GO:0050043">
    <property type="term" value="F:lactate racemase activity"/>
    <property type="evidence" value="ECO:0007669"/>
    <property type="project" value="InterPro"/>
</dbReference>
<dbReference type="Gene3D" id="3.90.226.30">
    <property type="match status" value="1"/>
</dbReference>
<dbReference type="PANTHER" id="PTHR33171:SF17">
    <property type="entry name" value="LARA-LIKE N-TERMINAL DOMAIN-CONTAINING PROTEIN"/>
    <property type="match status" value="1"/>
</dbReference>
<organism evidence="2 3">
    <name type="scientific">Treponema parvum</name>
    <dbReference type="NCBI Taxonomy" id="138851"/>
    <lineage>
        <taxon>Bacteria</taxon>
        <taxon>Pseudomonadati</taxon>
        <taxon>Spirochaetota</taxon>
        <taxon>Spirochaetia</taxon>
        <taxon>Spirochaetales</taxon>
        <taxon>Treponemataceae</taxon>
        <taxon>Treponema</taxon>
    </lineage>
</organism>
<dbReference type="InterPro" id="IPR048068">
    <property type="entry name" value="LarA-like"/>
</dbReference>
<feature type="domain" description="LarA-like N-terminal" evidence="1">
    <location>
        <begin position="14"/>
        <end position="182"/>
    </location>
</feature>
<evidence type="ECO:0000313" key="2">
    <source>
        <dbReference type="EMBL" id="QTQ14859.1"/>
    </source>
</evidence>
<name>A0A975F6K7_9SPIR</name>
<dbReference type="Proteomes" id="UP000671908">
    <property type="component" value="Chromosome"/>
</dbReference>
<sequence>MLYYSSKNEKQDFKEDALFGVLENFINNISKERRLDKVMVIPPDFTRFHSRAGKITQYLYKILGSKLKLVMPALGTHYGMTDEEKTLMFSGIPLEIIKDHDYKNDVIELGRIDRNKVADISGGAVDYDWPVQVNRCLLSENWDLIISVGQVVPHEVAGMANFTKNILVGLGGKECIDKSHFVGACCNLEKIMGRINNPVRTLLNFGSEQYLRNLPIVYMHTVVAPDMKGGTLFKGLFIGDDEECYLKAAELARETNVFLMEEQPDKIVVFLDGEEYKSTWVGNKSIYRTRMALADNAELVIIAPGLRTFGENPIADKLIRKYGYSGISLIKKMVKENEDLSSNLGAASHLMHGSTEGRFKVTYCPGFLKQEEIQSVGYDYGDIKEYKKRYCLDKLQDGWNDVQGERVFYISNPGLGLWAYRANFDV</sequence>
<dbReference type="InterPro" id="IPR018657">
    <property type="entry name" value="LarA-like_N"/>
</dbReference>
<gene>
    <name evidence="2" type="ORF">HRQ91_10540</name>
</gene>
<accession>A0A975F6K7</accession>
<dbReference type="InterPro" id="IPR043166">
    <property type="entry name" value="LarA-like_C"/>
</dbReference>
<dbReference type="AlphaFoldDB" id="A0A975F6K7"/>
<dbReference type="EMBL" id="CP054142">
    <property type="protein sequence ID" value="QTQ14859.1"/>
    <property type="molecule type" value="Genomic_DNA"/>
</dbReference>
<protein>
    <submittedName>
        <fullName evidence="2">DUF2088 domain-containing protein</fullName>
    </submittedName>
</protein>
<dbReference type="RefSeq" id="WP_210119498.1">
    <property type="nucleotide sequence ID" value="NZ_CP054142.1"/>
</dbReference>
<evidence type="ECO:0000313" key="3">
    <source>
        <dbReference type="Proteomes" id="UP000671908"/>
    </source>
</evidence>
<dbReference type="PANTHER" id="PTHR33171">
    <property type="entry name" value="LAR_N DOMAIN-CONTAINING PROTEIN"/>
    <property type="match status" value="1"/>
</dbReference>
<dbReference type="Gene3D" id="3.40.50.11440">
    <property type="match status" value="1"/>
</dbReference>
<dbReference type="Pfam" id="PF09861">
    <property type="entry name" value="Lar_N"/>
    <property type="match status" value="1"/>
</dbReference>